<dbReference type="OrthoDB" id="9801785at2"/>
<dbReference type="Pfam" id="PF01370">
    <property type="entry name" value="Epimerase"/>
    <property type="match status" value="1"/>
</dbReference>
<comment type="similarity">
    <text evidence="1">Belongs to the NAD(P)-dependent epimerase/dehydratase family.</text>
</comment>
<dbReference type="InterPro" id="IPR001509">
    <property type="entry name" value="Epimerase_deHydtase"/>
</dbReference>
<accession>A0A543E3U0</accession>
<comment type="caution">
    <text evidence="3">The sequence shown here is derived from an EMBL/GenBank/DDBJ whole genome shotgun (WGS) entry which is preliminary data.</text>
</comment>
<dbReference type="SUPFAM" id="SSF51735">
    <property type="entry name" value="NAD(P)-binding Rossmann-fold domains"/>
    <property type="match status" value="1"/>
</dbReference>
<feature type="domain" description="NAD-dependent epimerase/dehydratase" evidence="2">
    <location>
        <begin position="4"/>
        <end position="240"/>
    </location>
</feature>
<sequence>MRAVVTGGAGFIGSHLVDSLVADGADVLVLDDLSHGSTANLAGSPSAELAQVDVRDAAGVHRAVTGFAPDLLFHLAAQIDVRRSMADPGTDTSINVLGSVNVFSAALAAGVRRVVNTSTGGAIYGETDVVPTPETVATDPLSPYGLGKHTVERYGSWFRRSQGLDVVTLRYGNVYGPRQDPRGDAGVIAIFCDKVLEGGRPTVFGDGRQTRDYVFVGDIVAANRAAAAAADLPHDAYNVGTGTEVDVLALTAAVAAAAGVDPAAFAPEFRPARAGEVLRSCLDVSRARTELGLPAPTDLTAGLRATLDWVRTLPRETTA</sequence>
<dbReference type="Gene3D" id="3.90.25.10">
    <property type="entry name" value="UDP-galactose 4-epimerase, domain 1"/>
    <property type="match status" value="1"/>
</dbReference>
<organism evidence="3 4">
    <name type="scientific">Pseudonocardia kunmingensis</name>
    <dbReference type="NCBI Taxonomy" id="630975"/>
    <lineage>
        <taxon>Bacteria</taxon>
        <taxon>Bacillati</taxon>
        <taxon>Actinomycetota</taxon>
        <taxon>Actinomycetes</taxon>
        <taxon>Pseudonocardiales</taxon>
        <taxon>Pseudonocardiaceae</taxon>
        <taxon>Pseudonocardia</taxon>
    </lineage>
</organism>
<evidence type="ECO:0000259" key="2">
    <source>
        <dbReference type="Pfam" id="PF01370"/>
    </source>
</evidence>
<protein>
    <submittedName>
        <fullName evidence="3">UDP-glucose 4-epimerase</fullName>
    </submittedName>
</protein>
<dbReference type="PANTHER" id="PTHR43000">
    <property type="entry name" value="DTDP-D-GLUCOSE 4,6-DEHYDRATASE-RELATED"/>
    <property type="match status" value="1"/>
</dbReference>
<reference evidence="3 4" key="1">
    <citation type="submission" date="2019-06" db="EMBL/GenBank/DDBJ databases">
        <title>Sequencing the genomes of 1000 actinobacteria strains.</title>
        <authorList>
            <person name="Klenk H.-P."/>
        </authorList>
    </citation>
    <scope>NUCLEOTIDE SEQUENCE [LARGE SCALE GENOMIC DNA]</scope>
    <source>
        <strain evidence="3 4">DSM 45301</strain>
    </source>
</reference>
<dbReference type="Gene3D" id="3.40.50.720">
    <property type="entry name" value="NAD(P)-binding Rossmann-like Domain"/>
    <property type="match status" value="1"/>
</dbReference>
<proteinExistence type="inferred from homology"/>
<evidence type="ECO:0000313" key="3">
    <source>
        <dbReference type="EMBL" id="TQM16257.1"/>
    </source>
</evidence>
<name>A0A543E3U0_9PSEU</name>
<dbReference type="InterPro" id="IPR036291">
    <property type="entry name" value="NAD(P)-bd_dom_sf"/>
</dbReference>
<dbReference type="EMBL" id="VFPA01000001">
    <property type="protein sequence ID" value="TQM16257.1"/>
    <property type="molecule type" value="Genomic_DNA"/>
</dbReference>
<evidence type="ECO:0000313" key="4">
    <source>
        <dbReference type="Proteomes" id="UP000315677"/>
    </source>
</evidence>
<dbReference type="RefSeq" id="WP_142053169.1">
    <property type="nucleotide sequence ID" value="NZ_VFPA01000001.1"/>
</dbReference>
<keyword evidence="4" id="KW-1185">Reference proteome</keyword>
<gene>
    <name evidence="3" type="ORF">FB558_3065</name>
</gene>
<dbReference type="Proteomes" id="UP000315677">
    <property type="component" value="Unassembled WGS sequence"/>
</dbReference>
<evidence type="ECO:0000256" key="1">
    <source>
        <dbReference type="ARBA" id="ARBA00007637"/>
    </source>
</evidence>
<dbReference type="AlphaFoldDB" id="A0A543E3U0"/>